<evidence type="ECO:0000256" key="4">
    <source>
        <dbReference type="ARBA" id="ARBA00023163"/>
    </source>
</evidence>
<dbReference type="Gene3D" id="3.40.190.290">
    <property type="match status" value="1"/>
</dbReference>
<evidence type="ECO:0000256" key="1">
    <source>
        <dbReference type="ARBA" id="ARBA00009437"/>
    </source>
</evidence>
<dbReference type="PANTHER" id="PTHR30419:SF8">
    <property type="entry name" value="NITROGEN ASSIMILATION TRANSCRIPTIONAL ACTIVATOR-RELATED"/>
    <property type="match status" value="1"/>
</dbReference>
<dbReference type="EMBL" id="FMSH01000246">
    <property type="protein sequence ID" value="SCU76540.1"/>
    <property type="molecule type" value="Genomic_DNA"/>
</dbReference>
<evidence type="ECO:0000256" key="3">
    <source>
        <dbReference type="ARBA" id="ARBA00023125"/>
    </source>
</evidence>
<name>A0A1K0IH41_CUPNE</name>
<proteinExistence type="inferred from homology"/>
<dbReference type="SUPFAM" id="SSF53850">
    <property type="entry name" value="Periplasmic binding protein-like II"/>
    <property type="match status" value="1"/>
</dbReference>
<organism evidence="6">
    <name type="scientific">Cupriavidus necator</name>
    <name type="common">Alcaligenes eutrophus</name>
    <name type="synonym">Ralstonia eutropha</name>
    <dbReference type="NCBI Taxonomy" id="106590"/>
    <lineage>
        <taxon>Bacteria</taxon>
        <taxon>Pseudomonadati</taxon>
        <taxon>Pseudomonadota</taxon>
        <taxon>Betaproteobacteria</taxon>
        <taxon>Burkholderiales</taxon>
        <taxon>Burkholderiaceae</taxon>
        <taxon>Cupriavidus</taxon>
    </lineage>
</organism>
<gene>
    <name evidence="6" type="ORF">CNECB9_320058</name>
</gene>
<dbReference type="InterPro" id="IPR036388">
    <property type="entry name" value="WH-like_DNA-bd_sf"/>
</dbReference>
<dbReference type="AlphaFoldDB" id="A0A1K0IH41"/>
<protein>
    <submittedName>
        <fullName evidence="6">Transcriptional regulator, LysR-family</fullName>
    </submittedName>
</protein>
<feature type="domain" description="HTH lysR-type" evidence="5">
    <location>
        <begin position="30"/>
        <end position="87"/>
    </location>
</feature>
<keyword evidence="3" id="KW-0238">DNA-binding</keyword>
<comment type="similarity">
    <text evidence="1">Belongs to the LysR transcriptional regulatory family.</text>
</comment>
<dbReference type="GO" id="GO:0003677">
    <property type="term" value="F:DNA binding"/>
    <property type="evidence" value="ECO:0007669"/>
    <property type="project" value="UniProtKB-KW"/>
</dbReference>
<dbReference type="InterPro" id="IPR005119">
    <property type="entry name" value="LysR_subst-bd"/>
</dbReference>
<dbReference type="GO" id="GO:0003700">
    <property type="term" value="F:DNA-binding transcription factor activity"/>
    <property type="evidence" value="ECO:0007669"/>
    <property type="project" value="InterPro"/>
</dbReference>
<dbReference type="PRINTS" id="PR00039">
    <property type="entry name" value="HTHLYSR"/>
</dbReference>
<dbReference type="PANTHER" id="PTHR30419">
    <property type="entry name" value="HTH-TYPE TRANSCRIPTIONAL REGULATOR YBHD"/>
    <property type="match status" value="1"/>
</dbReference>
<dbReference type="Pfam" id="PF00126">
    <property type="entry name" value="HTH_1"/>
    <property type="match status" value="1"/>
</dbReference>
<dbReference type="GO" id="GO:0005829">
    <property type="term" value="C:cytosol"/>
    <property type="evidence" value="ECO:0007669"/>
    <property type="project" value="TreeGrafter"/>
</dbReference>
<evidence type="ECO:0000313" key="6">
    <source>
        <dbReference type="EMBL" id="SCU76540.1"/>
    </source>
</evidence>
<dbReference type="InterPro" id="IPR050950">
    <property type="entry name" value="HTH-type_LysR_regulators"/>
</dbReference>
<evidence type="ECO:0000259" key="5">
    <source>
        <dbReference type="PROSITE" id="PS50931"/>
    </source>
</evidence>
<accession>A0A1K0IH41</accession>
<dbReference type="SUPFAM" id="SSF46785">
    <property type="entry name" value="Winged helix' DNA-binding domain"/>
    <property type="match status" value="1"/>
</dbReference>
<dbReference type="Pfam" id="PF03466">
    <property type="entry name" value="LysR_substrate"/>
    <property type="match status" value="1"/>
</dbReference>
<dbReference type="PROSITE" id="PS50931">
    <property type="entry name" value="HTH_LYSR"/>
    <property type="match status" value="1"/>
</dbReference>
<keyword evidence="2" id="KW-0805">Transcription regulation</keyword>
<dbReference type="Gene3D" id="1.10.10.10">
    <property type="entry name" value="Winged helix-like DNA-binding domain superfamily/Winged helix DNA-binding domain"/>
    <property type="match status" value="1"/>
</dbReference>
<evidence type="ECO:0000256" key="2">
    <source>
        <dbReference type="ARBA" id="ARBA00023015"/>
    </source>
</evidence>
<reference evidence="6" key="1">
    <citation type="submission" date="2016-09" db="EMBL/GenBank/DDBJ databases">
        <authorList>
            <person name="Capua I."/>
            <person name="De Benedictis P."/>
            <person name="Joannis T."/>
            <person name="Lombin L.H."/>
            <person name="Cattoli G."/>
        </authorList>
    </citation>
    <scope>NUCLEOTIDE SEQUENCE</scope>
    <source>
        <strain evidence="6">B9</strain>
    </source>
</reference>
<dbReference type="InterPro" id="IPR036390">
    <property type="entry name" value="WH_DNA-bd_sf"/>
</dbReference>
<dbReference type="InterPro" id="IPR000847">
    <property type="entry name" value="LysR_HTH_N"/>
</dbReference>
<sequence length="340" mass="36770">MEPSRFVMSPASPTRAIAAATPSPNRIDRLRIRHLRLLDLVARSGSLTAAGEALHISQPAVTKMLQELEHAFGCRLIERTTRGGRLSAAGERALERLRVVLGAIDAAGEALQARPEVPLVRLGMLPLVGVDVLPQAVALLLAQDALPRLAVREHSVGGLTAMLCEGELDCIVGRLQKDDTDQLKARVHITPLRDEYLAVVCAPGHALARRREVALADLHEGPWILPPRGTHTRDVFEQPFLDAGQLPPVPHIESASFHSNLAMTAAGGFLTVAPATALAHYQAMSMVREVRLRTPFASGRLVFITPAEIEAPPAVIRLREALEAVTRQDTGAPPARARRR</sequence>
<keyword evidence="4" id="KW-0804">Transcription</keyword>